<accession>A0ABW7KST9</accession>
<protein>
    <submittedName>
        <fullName evidence="3">Uncharacterized protein</fullName>
    </submittedName>
</protein>
<evidence type="ECO:0000313" key="2">
    <source>
        <dbReference type="EMBL" id="MFH5232428.1"/>
    </source>
</evidence>
<comment type="caution">
    <text evidence="3">The sequence shown here is derived from an EMBL/GenBank/DDBJ whole genome shotgun (WGS) entry which is preliminary data.</text>
</comment>
<dbReference type="Proteomes" id="UP001609176">
    <property type="component" value="Unassembled WGS sequence"/>
</dbReference>
<keyword evidence="6" id="KW-1185">Reference proteome</keyword>
<name>A0ABW7KST9_9NOCA</name>
<sequence>MLSALDLHRNSDDMDREFDYVVSYDRAAAVRSAQAIMTRFSNRPDIV</sequence>
<evidence type="ECO:0000313" key="4">
    <source>
        <dbReference type="Proteomes" id="UP001609175"/>
    </source>
</evidence>
<evidence type="ECO:0000313" key="5">
    <source>
        <dbReference type="Proteomes" id="UP001609176"/>
    </source>
</evidence>
<proteinExistence type="predicted"/>
<dbReference type="RefSeq" id="WP_395112871.1">
    <property type="nucleotide sequence ID" value="NZ_JBIMSN010000146.1"/>
</dbReference>
<organism evidence="3 5">
    <name type="scientific">Antrihabitans spumae</name>
    <dbReference type="NCBI Taxonomy" id="3373370"/>
    <lineage>
        <taxon>Bacteria</taxon>
        <taxon>Bacillati</taxon>
        <taxon>Actinomycetota</taxon>
        <taxon>Actinomycetes</taxon>
        <taxon>Mycobacteriales</taxon>
        <taxon>Nocardiaceae</taxon>
        <taxon>Antrihabitans</taxon>
    </lineage>
</organism>
<reference evidence="4 5" key="1">
    <citation type="submission" date="2024-10" db="EMBL/GenBank/DDBJ databases">
        <authorList>
            <person name="Riesco R."/>
        </authorList>
    </citation>
    <scope>NUCLEOTIDE SEQUENCE [LARGE SCALE GENOMIC DNA]</scope>
    <source>
        <strain evidence="3 5">NCIMB 15448</strain>
        <strain evidence="1 4">NCIMB 15449</strain>
        <strain evidence="2 6">NCIMB 15450</strain>
    </source>
</reference>
<dbReference type="Proteomes" id="UP001609175">
    <property type="component" value="Unassembled WGS sequence"/>
</dbReference>
<dbReference type="Proteomes" id="UP001609219">
    <property type="component" value="Unassembled WGS sequence"/>
</dbReference>
<evidence type="ECO:0000313" key="3">
    <source>
        <dbReference type="EMBL" id="MFH5245503.1"/>
    </source>
</evidence>
<evidence type="ECO:0000313" key="6">
    <source>
        <dbReference type="Proteomes" id="UP001609219"/>
    </source>
</evidence>
<gene>
    <name evidence="3" type="ORF">ACHIPV_27045</name>
    <name evidence="1" type="ORF">ACHIPZ_04370</name>
    <name evidence="2" type="ORF">ACHIRB_28240</name>
</gene>
<dbReference type="EMBL" id="JBIMSN010000146">
    <property type="protein sequence ID" value="MFH5232428.1"/>
    <property type="molecule type" value="Genomic_DNA"/>
</dbReference>
<dbReference type="EMBL" id="JBIMSP010000079">
    <property type="protein sequence ID" value="MFH5245503.1"/>
    <property type="molecule type" value="Genomic_DNA"/>
</dbReference>
<dbReference type="EMBL" id="JBIMSO010000019">
    <property type="protein sequence ID" value="MFH5207455.1"/>
    <property type="molecule type" value="Genomic_DNA"/>
</dbReference>
<evidence type="ECO:0000313" key="1">
    <source>
        <dbReference type="EMBL" id="MFH5207455.1"/>
    </source>
</evidence>